<evidence type="ECO:0000313" key="4">
    <source>
        <dbReference type="EMBL" id="PZF76894.1"/>
    </source>
</evidence>
<accession>A0A2W2B9C0</accession>
<dbReference type="InterPro" id="IPR035986">
    <property type="entry name" value="PKD_dom_sf"/>
</dbReference>
<evidence type="ECO:0000259" key="3">
    <source>
        <dbReference type="PROSITE" id="PS50093"/>
    </source>
</evidence>
<dbReference type="InterPro" id="IPR013783">
    <property type="entry name" value="Ig-like_fold"/>
</dbReference>
<dbReference type="SMART" id="SM00089">
    <property type="entry name" value="PKD"/>
    <property type="match status" value="8"/>
</dbReference>
<dbReference type="Proteomes" id="UP000248795">
    <property type="component" value="Unassembled WGS sequence"/>
</dbReference>
<dbReference type="GO" id="GO:0016020">
    <property type="term" value="C:membrane"/>
    <property type="evidence" value="ECO:0007669"/>
    <property type="project" value="TreeGrafter"/>
</dbReference>
<dbReference type="GO" id="GO:0031410">
    <property type="term" value="C:cytoplasmic vesicle"/>
    <property type="evidence" value="ECO:0007669"/>
    <property type="project" value="TreeGrafter"/>
</dbReference>
<dbReference type="PROSITE" id="PS50093">
    <property type="entry name" value="PKD"/>
    <property type="match status" value="8"/>
</dbReference>
<evidence type="ECO:0000313" key="5">
    <source>
        <dbReference type="Proteomes" id="UP000248795"/>
    </source>
</evidence>
<dbReference type="PANTHER" id="PTHR46182">
    <property type="entry name" value="FI19480P1"/>
    <property type="match status" value="1"/>
</dbReference>
<keyword evidence="2" id="KW-0732">Signal</keyword>
<dbReference type="InterPro" id="IPR022409">
    <property type="entry name" value="PKD/Chitinase_dom"/>
</dbReference>
<feature type="compositionally biased region" description="Low complexity" evidence="1">
    <location>
        <begin position="983"/>
        <end position="997"/>
    </location>
</feature>
<organism evidence="4 5">
    <name type="scientific">Aestuariivirga litoralis</name>
    <dbReference type="NCBI Taxonomy" id="2650924"/>
    <lineage>
        <taxon>Bacteria</taxon>
        <taxon>Pseudomonadati</taxon>
        <taxon>Pseudomonadota</taxon>
        <taxon>Alphaproteobacteria</taxon>
        <taxon>Hyphomicrobiales</taxon>
        <taxon>Aestuariivirgaceae</taxon>
        <taxon>Aestuariivirga</taxon>
    </lineage>
</organism>
<feature type="domain" description="PKD" evidence="3">
    <location>
        <begin position="983"/>
        <end position="1073"/>
    </location>
</feature>
<protein>
    <recommendedName>
        <fullName evidence="3">PKD domain-containing protein</fullName>
    </recommendedName>
</protein>
<feature type="domain" description="PKD" evidence="3">
    <location>
        <begin position="731"/>
        <end position="806"/>
    </location>
</feature>
<dbReference type="Pfam" id="PF18911">
    <property type="entry name" value="PKD_4"/>
    <property type="match status" value="8"/>
</dbReference>
<dbReference type="InterPro" id="IPR000601">
    <property type="entry name" value="PKD_dom"/>
</dbReference>
<feature type="domain" description="PKD" evidence="3">
    <location>
        <begin position="1072"/>
        <end position="1160"/>
    </location>
</feature>
<name>A0A2W2B9C0_9HYPH</name>
<dbReference type="PANTHER" id="PTHR46182:SF2">
    <property type="entry name" value="FI19480P1"/>
    <property type="match status" value="1"/>
</dbReference>
<feature type="domain" description="PKD" evidence="3">
    <location>
        <begin position="554"/>
        <end position="633"/>
    </location>
</feature>
<gene>
    <name evidence="4" type="ORF">DK847_10555</name>
</gene>
<feature type="domain" description="PKD" evidence="3">
    <location>
        <begin position="894"/>
        <end position="978"/>
    </location>
</feature>
<proteinExistence type="predicted"/>
<dbReference type="Gene3D" id="2.60.40.10">
    <property type="entry name" value="Immunoglobulins"/>
    <property type="match status" value="8"/>
</dbReference>
<feature type="chain" id="PRO_5015932512" description="PKD domain-containing protein" evidence="2">
    <location>
        <begin position="25"/>
        <end position="1350"/>
    </location>
</feature>
<feature type="domain" description="PKD" evidence="3">
    <location>
        <begin position="664"/>
        <end position="719"/>
    </location>
</feature>
<feature type="region of interest" description="Disordered" evidence="1">
    <location>
        <begin position="970"/>
        <end position="998"/>
    </location>
</feature>
<feature type="region of interest" description="Disordered" evidence="1">
    <location>
        <begin position="205"/>
        <end position="230"/>
    </location>
</feature>
<evidence type="ECO:0000256" key="1">
    <source>
        <dbReference type="SAM" id="MobiDB-lite"/>
    </source>
</evidence>
<dbReference type="CDD" id="cd00146">
    <property type="entry name" value="PKD"/>
    <property type="match status" value="8"/>
</dbReference>
<keyword evidence="5" id="KW-1185">Reference proteome</keyword>
<comment type="caution">
    <text evidence="4">The sequence shown here is derived from an EMBL/GenBank/DDBJ whole genome shotgun (WGS) entry which is preliminary data.</text>
</comment>
<dbReference type="SUPFAM" id="SSF49299">
    <property type="entry name" value="PKD domain"/>
    <property type="match status" value="8"/>
</dbReference>
<evidence type="ECO:0000256" key="2">
    <source>
        <dbReference type="SAM" id="SignalP"/>
    </source>
</evidence>
<dbReference type="RefSeq" id="WP_111198439.1">
    <property type="nucleotide sequence ID" value="NZ_QKVK01000004.1"/>
</dbReference>
<sequence length="1350" mass="140172">MSIIIRLAARVAMILGLLIMPAGAGLQAAAAKVFPTITVTTPGVSGNAAIAALGSNLPAVAAYYGWTADELRRKFQRDSGLRVGGTGRLFQSSPAGRLQPAAAAAARMAAGAQAFSMPWAGGTAPYPLDQTFALHSKADAPKTIYLNFAGKTLTAANNQQVQDLRLTSIVVPPFSIDAAPAFSDAERRIIQEVWQRVAEDYAPFDVDVTTEPPPPERITRTQADDPTTTVDENDPAFGIDVLFTPVSSVWNCGACGQTGDPIADKTYVLSYFDVGDRYKPSVVFHTGSSTGTQVLFAQDLADRASRAVGSSLGLAYRGTSTADLYEGHGNNAVNAWAPIMGGLSGRPLRQFSMGEYSDAIPTSSDPGDFEGLLGGDLGNALSLRADEAGNTTAAAEWLPVQRNAGPSTGSFDGVITSAEDSDVFFVKAGLGTFTATATPAAVGANADLVLTLKNSTGGIVPTNNAQIPNPNNPAGRLDAAITVANLAAGKYFLEVKGGGEGLPNVTAANAATGYSNYGSVGAYTLTASFVAPASTTPPSAQFTPLLPSGKGPLTVNFNASASAAATGSQIVRYTWDFGDTTTLESKTATVTHTYPEAPSSPQTYPVTLTVTDDTGLTRTATTTVTVEATNPGGPTANFTMSSSPATGRAPLQVTFDGSPSLPGGSPITSWAWQIGEPAIATLSGRNPPPYTFTKSGTFPVKLTVTNATLSAHTIQNVVVVNTAPTPSFDATPVAAGPVIAPAVFSLNASASSDADGSITTYEWSVDEPPGVANIAIPNKTTGDAFNQTFEKPGTYTIRLRVTDNLNLSEETIRQITVLAKPKPSFTPSASSGPAPLAVSFNPSGSTDDGQITSYRWEFGDGTSQNETTAAIVPKTFTVPGTYTVKLTVTPNTPPTASFTPSPSSGPAPLAVSFNPSGSTDDGQITSYHWEFGVDDAQNETTAAIVSRTFTEPGTYTVKLTVTDNAGLSQSTTRDVTVTPNTPPTASFTPSPSSGPAPLAVSFNPSGSTDDGQITSYHWEFGDDTTRNETTAAIVSRTFTAPGTYTVRLTVTDNAGLSHSTNRDVTVTPAVAPTASFTADRTEGVAPLSVTFDPAPSHDDVQIVSYRWTFDDGSVRTETTPVKVTKTFTTAGAHEVVLLVTDGASLSHEARLTVNVTARPVASFTASKLSGVAPLDVTFDASATTDDGQITNYQWDFGNGSTDSGPALQSAATRYTEPGTYTVRLTVTDNDGLTSESTATILVEPTVPSDAPKVASLTVKQALNRWKRPIARAEVTVVDEAGKPLRKAIVAVQWSGPFARGGWGSTRSNGIASFVTPPMVASGCYRITVTALKVGETTYAPSPEAAGELCR</sequence>
<feature type="signal peptide" evidence="2">
    <location>
        <begin position="1"/>
        <end position="24"/>
    </location>
</feature>
<reference evidence="5" key="1">
    <citation type="submission" date="2018-06" db="EMBL/GenBank/DDBJ databases">
        <title>Aestuariibacter litoralis strain KCTC 52945T.</title>
        <authorList>
            <person name="Li X."/>
            <person name="Salam N."/>
            <person name="Li J.-L."/>
            <person name="Chen Y.-M."/>
            <person name="Yang Z.-W."/>
            <person name="Zhang L.-Y."/>
            <person name="Han M.-X."/>
            <person name="Xiao M."/>
            <person name="Li W.-J."/>
        </authorList>
    </citation>
    <scope>NUCLEOTIDE SEQUENCE [LARGE SCALE GENOMIC DNA]</scope>
    <source>
        <strain evidence="5">KCTC 52945</strain>
    </source>
</reference>
<dbReference type="EMBL" id="QKVK01000004">
    <property type="protein sequence ID" value="PZF76894.1"/>
    <property type="molecule type" value="Genomic_DNA"/>
</dbReference>
<feature type="region of interest" description="Disordered" evidence="1">
    <location>
        <begin position="824"/>
        <end position="846"/>
    </location>
</feature>
<dbReference type="InterPro" id="IPR029865">
    <property type="entry name" value="KIAA0319-like"/>
</dbReference>
<feature type="domain" description="PKD" evidence="3">
    <location>
        <begin position="821"/>
        <end position="889"/>
    </location>
</feature>
<feature type="domain" description="PKD" evidence="3">
    <location>
        <begin position="1159"/>
        <end position="1249"/>
    </location>
</feature>